<dbReference type="RefSeq" id="XP_059601945.1">
    <property type="nucleotide sequence ID" value="XM_059743612.1"/>
</dbReference>
<name>A0AAJ8BQD7_ASPNG</name>
<feature type="region of interest" description="Disordered" evidence="1">
    <location>
        <begin position="139"/>
        <end position="175"/>
    </location>
</feature>
<dbReference type="VEuPathDB" id="FungiDB:An12g08810"/>
<accession>A0AAJ8BQD7</accession>
<proteinExistence type="predicted"/>
<feature type="compositionally biased region" description="Basic and acidic residues" evidence="1">
    <location>
        <begin position="1"/>
        <end position="10"/>
    </location>
</feature>
<reference evidence="2" key="1">
    <citation type="submission" date="2025-02" db="EMBL/GenBank/DDBJ databases">
        <authorList>
            <consortium name="NCBI Genome Project"/>
        </authorList>
    </citation>
    <scope>NUCLEOTIDE SEQUENCE</scope>
</reference>
<protein>
    <submittedName>
        <fullName evidence="2">Uncharacterized protein</fullName>
    </submittedName>
</protein>
<gene>
    <name evidence="2" type="ORF">An12g08810</name>
</gene>
<dbReference type="KEGG" id="ang:An12g08810"/>
<dbReference type="GeneID" id="84592694"/>
<evidence type="ECO:0000313" key="2">
    <source>
        <dbReference type="RefSeq" id="XP_059601945.1"/>
    </source>
</evidence>
<feature type="region of interest" description="Disordered" evidence="1">
    <location>
        <begin position="1"/>
        <end position="39"/>
    </location>
</feature>
<evidence type="ECO:0000256" key="1">
    <source>
        <dbReference type="SAM" id="MobiDB-lite"/>
    </source>
</evidence>
<reference evidence="2" key="2">
    <citation type="submission" date="2025-08" db="UniProtKB">
        <authorList>
            <consortium name="RefSeq"/>
        </authorList>
    </citation>
    <scope>IDENTIFICATION</scope>
</reference>
<dbReference type="AlphaFoldDB" id="A0AAJ8BQD7"/>
<organism evidence="2">
    <name type="scientific">Aspergillus niger</name>
    <dbReference type="NCBI Taxonomy" id="5061"/>
    <lineage>
        <taxon>Eukaryota</taxon>
        <taxon>Fungi</taxon>
        <taxon>Dikarya</taxon>
        <taxon>Ascomycota</taxon>
        <taxon>Pezizomycotina</taxon>
        <taxon>Eurotiomycetes</taxon>
        <taxon>Eurotiomycetidae</taxon>
        <taxon>Eurotiales</taxon>
        <taxon>Aspergillaceae</taxon>
        <taxon>Aspergillus</taxon>
        <taxon>Aspergillus subgen. Circumdati</taxon>
    </lineage>
</organism>
<sequence>MASSDKKKEAQQATICSAEEVSSCQVDDSQESVRRASQGAHRGFSSSMLLGSSRLHFVSPRFPVGQLHGTGGCIESVKADPLSNPARAVGSAFSFQSRVTLKLVADSYLQRTERGADEGGKEKVLALSLTLTLRLLLGGSKEGKRGGEGVAGEGGPCPERQLTVWREQSREQREG</sequence>
<feature type="compositionally biased region" description="Polar residues" evidence="1">
    <location>
        <begin position="11"/>
        <end position="27"/>
    </location>
</feature>